<dbReference type="AlphaFoldDB" id="A0A804INY2"/>
<keyword evidence="2" id="KW-1185">Reference proteome</keyword>
<dbReference type="InParanoid" id="A0A804INY2"/>
<dbReference type="EnsemblPlants" id="Ma04_t12410.1">
    <property type="protein sequence ID" value="Ma04_p12410.1"/>
    <property type="gene ID" value="Ma04_g12410"/>
</dbReference>
<protein>
    <submittedName>
        <fullName evidence="1">Uncharacterized protein</fullName>
    </submittedName>
</protein>
<dbReference type="Proteomes" id="UP000012960">
    <property type="component" value="Unplaced"/>
</dbReference>
<reference evidence="1" key="1">
    <citation type="submission" date="2021-05" db="UniProtKB">
        <authorList>
            <consortium name="EnsemblPlants"/>
        </authorList>
    </citation>
    <scope>IDENTIFICATION</scope>
    <source>
        <strain evidence="1">subsp. malaccensis</strain>
    </source>
</reference>
<sequence>MTRVVPCFTLVPVRVTCKVWST</sequence>
<organism evidence="1 2">
    <name type="scientific">Musa acuminata subsp. malaccensis</name>
    <name type="common">Wild banana</name>
    <name type="synonym">Musa malaccensis</name>
    <dbReference type="NCBI Taxonomy" id="214687"/>
    <lineage>
        <taxon>Eukaryota</taxon>
        <taxon>Viridiplantae</taxon>
        <taxon>Streptophyta</taxon>
        <taxon>Embryophyta</taxon>
        <taxon>Tracheophyta</taxon>
        <taxon>Spermatophyta</taxon>
        <taxon>Magnoliopsida</taxon>
        <taxon>Liliopsida</taxon>
        <taxon>Zingiberales</taxon>
        <taxon>Musaceae</taxon>
        <taxon>Musa</taxon>
    </lineage>
</organism>
<evidence type="ECO:0000313" key="2">
    <source>
        <dbReference type="Proteomes" id="UP000012960"/>
    </source>
</evidence>
<evidence type="ECO:0000313" key="1">
    <source>
        <dbReference type="EnsemblPlants" id="Ma04_p12410.1"/>
    </source>
</evidence>
<name>A0A804INY2_MUSAM</name>
<proteinExistence type="predicted"/>
<accession>A0A804INY2</accession>
<dbReference type="Gramene" id="Ma04_t12410.1">
    <property type="protein sequence ID" value="Ma04_p12410.1"/>
    <property type="gene ID" value="Ma04_g12410"/>
</dbReference>